<geneLocation type="plasmid" evidence="2 3">
    <name>pREL1</name>
</geneLocation>
<dbReference type="EMBL" id="AP008931">
    <property type="protein sequence ID" value="BAE46139.1"/>
    <property type="molecule type" value="Genomic_DNA"/>
</dbReference>
<keyword evidence="2" id="KW-0614">Plasmid</keyword>
<dbReference type="HOGENOM" id="CLU_2791230_0_0_11"/>
<evidence type="ECO:0000313" key="3">
    <source>
        <dbReference type="Proteomes" id="UP000002204"/>
    </source>
</evidence>
<gene>
    <name evidence="2" type="ordered locus">RER_pREL1-01960</name>
</gene>
<reference evidence="3" key="1">
    <citation type="submission" date="2005-03" db="EMBL/GenBank/DDBJ databases">
        <title>Comparison of the complete genome sequences of Rhodococcus erythropolis PR4 and Rhodococcus opacus B4.</title>
        <authorList>
            <person name="Takarada H."/>
            <person name="Sekine M."/>
            <person name="Hosoyama A."/>
            <person name="Yamada R."/>
            <person name="Fujisawa T."/>
            <person name="Omata S."/>
            <person name="Shimizu A."/>
            <person name="Tsukatani N."/>
            <person name="Tanikawa S."/>
            <person name="Fujita N."/>
            <person name="Harayama S."/>
        </authorList>
    </citation>
    <scope>NUCLEOTIDE SEQUENCE [LARGE SCALE GENOMIC DNA]</scope>
    <source>
        <strain evidence="3">PR4 / NBRC 100887</strain>
        <plasmid evidence="3">pREL1</plasmid>
    </source>
</reference>
<sequence>MSTEVGAVPYDTRMMPEEHSEPEFVPPTVNGFNCSRTIAAACYALVSDVDGREDRPLEIDDRAYLAQL</sequence>
<name>Q3L9H4_RHOE4</name>
<reference evidence="2 3" key="2">
    <citation type="journal article" date="2006" name="Environ. Microbiol.">
        <title>Sequence analysis of three plasmids harboured in Rhodococcus erythropolis strain PR4.</title>
        <authorList>
            <person name="Sekine M."/>
            <person name="Tanikawa S."/>
            <person name="Omata S."/>
            <person name="Saito M."/>
            <person name="Fujisawa T."/>
            <person name="Tsukatani N."/>
            <person name="Tajima T."/>
            <person name="Sekigawa T."/>
            <person name="Kosugi H."/>
            <person name="Matsuo Y."/>
            <person name="Nishiko R."/>
            <person name="Imamura K."/>
            <person name="Ito M."/>
            <person name="Narita H."/>
            <person name="Tago S."/>
            <person name="Fujita N."/>
            <person name="Harayama S."/>
        </authorList>
    </citation>
    <scope>NUCLEOTIDE SEQUENCE [LARGE SCALE GENOMIC DNA]</scope>
    <source>
        <strain evidence="3">PR4 / NBRC 100887</strain>
        <plasmid evidence="2 3">pREL1</plasmid>
    </source>
</reference>
<dbReference type="KEGG" id="rer:RER_pREL1-01960"/>
<dbReference type="AlphaFoldDB" id="Q3L9H4"/>
<feature type="region of interest" description="Disordered" evidence="1">
    <location>
        <begin position="1"/>
        <end position="26"/>
    </location>
</feature>
<evidence type="ECO:0000313" key="2">
    <source>
        <dbReference type="EMBL" id="BAE46139.1"/>
    </source>
</evidence>
<proteinExistence type="predicted"/>
<organism evidence="2 3">
    <name type="scientific">Rhodococcus erythropolis (strain PR4 / NBRC 100887)</name>
    <dbReference type="NCBI Taxonomy" id="234621"/>
    <lineage>
        <taxon>Bacteria</taxon>
        <taxon>Bacillati</taxon>
        <taxon>Actinomycetota</taxon>
        <taxon>Actinomycetes</taxon>
        <taxon>Mycobacteriales</taxon>
        <taxon>Nocardiaceae</taxon>
        <taxon>Rhodococcus</taxon>
        <taxon>Rhodococcus erythropolis group</taxon>
    </lineage>
</organism>
<dbReference type="Proteomes" id="UP000002204">
    <property type="component" value="Plasmid pREL1"/>
</dbReference>
<accession>Q3L9H4</accession>
<evidence type="ECO:0000256" key="1">
    <source>
        <dbReference type="SAM" id="MobiDB-lite"/>
    </source>
</evidence>
<protein>
    <submittedName>
        <fullName evidence="2">Uncharacterized protein</fullName>
    </submittedName>
</protein>